<dbReference type="PANTHER" id="PTHR47706">
    <property type="entry name" value="NMRA-LIKE FAMILY PROTEIN"/>
    <property type="match status" value="1"/>
</dbReference>
<keyword evidence="2" id="KW-0521">NADP</keyword>
<keyword evidence="6" id="KW-1185">Reference proteome</keyword>
<evidence type="ECO:0000259" key="4">
    <source>
        <dbReference type="Pfam" id="PF05368"/>
    </source>
</evidence>
<evidence type="ECO:0000313" key="5">
    <source>
        <dbReference type="EMBL" id="KAF1957217.1"/>
    </source>
</evidence>
<dbReference type="Proteomes" id="UP000800035">
    <property type="component" value="Unassembled WGS sequence"/>
</dbReference>
<dbReference type="AlphaFoldDB" id="A0A6A5U7W4"/>
<dbReference type="GO" id="GO:0016491">
    <property type="term" value="F:oxidoreductase activity"/>
    <property type="evidence" value="ECO:0007669"/>
    <property type="project" value="UniProtKB-KW"/>
</dbReference>
<dbReference type="InterPro" id="IPR036291">
    <property type="entry name" value="NAD(P)-bd_dom_sf"/>
</dbReference>
<keyword evidence="3" id="KW-0560">Oxidoreductase</keyword>
<organism evidence="5 6">
    <name type="scientific">Byssothecium circinans</name>
    <dbReference type="NCBI Taxonomy" id="147558"/>
    <lineage>
        <taxon>Eukaryota</taxon>
        <taxon>Fungi</taxon>
        <taxon>Dikarya</taxon>
        <taxon>Ascomycota</taxon>
        <taxon>Pezizomycotina</taxon>
        <taxon>Dothideomycetes</taxon>
        <taxon>Pleosporomycetidae</taxon>
        <taxon>Pleosporales</taxon>
        <taxon>Massarineae</taxon>
        <taxon>Massarinaceae</taxon>
        <taxon>Byssothecium</taxon>
    </lineage>
</organism>
<dbReference type="SUPFAM" id="SSF51735">
    <property type="entry name" value="NAD(P)-binding Rossmann-fold domains"/>
    <property type="match status" value="1"/>
</dbReference>
<evidence type="ECO:0000256" key="1">
    <source>
        <dbReference type="ARBA" id="ARBA00005725"/>
    </source>
</evidence>
<gene>
    <name evidence="5" type="ORF">CC80DRAFT_412195</name>
</gene>
<dbReference type="InterPro" id="IPR051609">
    <property type="entry name" value="NmrA/Isoflavone_reductase-like"/>
</dbReference>
<name>A0A6A5U7W4_9PLEO</name>
<comment type="similarity">
    <text evidence="1">Belongs to the NmrA-type oxidoreductase family. Isoflavone reductase subfamily.</text>
</comment>
<protein>
    <submittedName>
        <fullName evidence="5">NAD(P)-binding protein</fullName>
    </submittedName>
</protein>
<evidence type="ECO:0000256" key="3">
    <source>
        <dbReference type="ARBA" id="ARBA00023002"/>
    </source>
</evidence>
<evidence type="ECO:0000256" key="2">
    <source>
        <dbReference type="ARBA" id="ARBA00022857"/>
    </source>
</evidence>
<evidence type="ECO:0000313" key="6">
    <source>
        <dbReference type="Proteomes" id="UP000800035"/>
    </source>
</evidence>
<reference evidence="5" key="1">
    <citation type="journal article" date="2020" name="Stud. Mycol.">
        <title>101 Dothideomycetes genomes: a test case for predicting lifestyles and emergence of pathogens.</title>
        <authorList>
            <person name="Haridas S."/>
            <person name="Albert R."/>
            <person name="Binder M."/>
            <person name="Bloem J."/>
            <person name="Labutti K."/>
            <person name="Salamov A."/>
            <person name="Andreopoulos B."/>
            <person name="Baker S."/>
            <person name="Barry K."/>
            <person name="Bills G."/>
            <person name="Bluhm B."/>
            <person name="Cannon C."/>
            <person name="Castanera R."/>
            <person name="Culley D."/>
            <person name="Daum C."/>
            <person name="Ezra D."/>
            <person name="Gonzalez J."/>
            <person name="Henrissat B."/>
            <person name="Kuo A."/>
            <person name="Liang C."/>
            <person name="Lipzen A."/>
            <person name="Lutzoni F."/>
            <person name="Magnuson J."/>
            <person name="Mondo S."/>
            <person name="Nolan M."/>
            <person name="Ohm R."/>
            <person name="Pangilinan J."/>
            <person name="Park H.-J."/>
            <person name="Ramirez L."/>
            <person name="Alfaro M."/>
            <person name="Sun H."/>
            <person name="Tritt A."/>
            <person name="Yoshinaga Y."/>
            <person name="Zwiers L.-H."/>
            <person name="Turgeon B."/>
            <person name="Goodwin S."/>
            <person name="Spatafora J."/>
            <person name="Crous P."/>
            <person name="Grigoriev I."/>
        </authorList>
    </citation>
    <scope>NUCLEOTIDE SEQUENCE</scope>
    <source>
        <strain evidence="5">CBS 675.92</strain>
    </source>
</reference>
<feature type="domain" description="NmrA-like" evidence="4">
    <location>
        <begin position="5"/>
        <end position="246"/>
    </location>
</feature>
<proteinExistence type="inferred from homology"/>
<dbReference type="Gene3D" id="3.40.50.720">
    <property type="entry name" value="NAD(P)-binding Rossmann-like Domain"/>
    <property type="match status" value="1"/>
</dbReference>
<dbReference type="Pfam" id="PF05368">
    <property type="entry name" value="NmrA"/>
    <property type="match status" value="1"/>
</dbReference>
<dbReference type="PANTHER" id="PTHR47706:SF4">
    <property type="entry name" value="NMRA-LIKE DOMAIN-CONTAINING PROTEIN"/>
    <property type="match status" value="1"/>
</dbReference>
<dbReference type="InterPro" id="IPR008030">
    <property type="entry name" value="NmrA-like"/>
</dbReference>
<accession>A0A6A5U7W4</accession>
<dbReference type="EMBL" id="ML976990">
    <property type="protein sequence ID" value="KAF1957217.1"/>
    <property type="molecule type" value="Genomic_DNA"/>
</dbReference>
<sequence length="319" mass="34543">MSQTPVIAVAGGSGGLGRAIVDALRASGEYDVVVLSRSLNSTLEKETGARVLAADYTKPAELVKLLEDNKVSTVIASLAISIDPTLELNLIEACERSGTTERYIPGIWSAVPAKNTPIAPLAEKFLRVTQTLEKTNLEWTTIHPGLFMDFYVPGLPSSVSPTSIVVDVLNNAAGIPGTGNTPISFTYTRDVGKYVTALLGKVPGTWAQMYFIAGDNRTWNEVVALAKEGKGVKFDVRYDSLEMLEKGEITELPSHEKLYEGFGGGERAKGVVRGWLSTYGLWMESGDFEYRQGPFLNEEFGDVKALRMDEAWGLAAGKV</sequence>
<dbReference type="OrthoDB" id="10000533at2759"/>